<dbReference type="Pfam" id="PF00112">
    <property type="entry name" value="Peptidase_C1"/>
    <property type="match status" value="1"/>
</dbReference>
<accession>A0A318TI56</accession>
<feature type="compositionally biased region" description="Polar residues" evidence="1">
    <location>
        <begin position="1"/>
        <end position="10"/>
    </location>
</feature>
<comment type="caution">
    <text evidence="3">The sequence shown here is derived from an EMBL/GenBank/DDBJ whole genome shotgun (WGS) entry which is preliminary data.</text>
</comment>
<dbReference type="InterPro" id="IPR038765">
    <property type="entry name" value="Papain-like_cys_pep_sf"/>
</dbReference>
<gene>
    <name evidence="3" type="ORF">BJ122_104111</name>
</gene>
<protein>
    <submittedName>
        <fullName evidence="3">Papain like protease</fullName>
    </submittedName>
</protein>
<evidence type="ECO:0000256" key="1">
    <source>
        <dbReference type="SAM" id="MobiDB-lite"/>
    </source>
</evidence>
<dbReference type="GO" id="GO:0006508">
    <property type="term" value="P:proteolysis"/>
    <property type="evidence" value="ECO:0007669"/>
    <property type="project" value="UniProtKB-KW"/>
</dbReference>
<feature type="domain" description="Peptidase C1A papain C-terminal" evidence="2">
    <location>
        <begin position="105"/>
        <end position="287"/>
    </location>
</feature>
<dbReference type="CDD" id="cd02619">
    <property type="entry name" value="Peptidase_C1"/>
    <property type="match status" value="1"/>
</dbReference>
<dbReference type="AlphaFoldDB" id="A0A318TI56"/>
<dbReference type="EMBL" id="QJTI01000004">
    <property type="protein sequence ID" value="PYF04133.1"/>
    <property type="molecule type" value="Genomic_DNA"/>
</dbReference>
<dbReference type="Gene3D" id="3.90.70.10">
    <property type="entry name" value="Cysteine proteinases"/>
    <property type="match status" value="1"/>
</dbReference>
<feature type="compositionally biased region" description="Low complexity" evidence="1">
    <location>
        <begin position="11"/>
        <end position="46"/>
    </location>
</feature>
<dbReference type="InterPro" id="IPR029058">
    <property type="entry name" value="AB_hydrolase_fold"/>
</dbReference>
<keyword evidence="3" id="KW-0645">Protease</keyword>
<evidence type="ECO:0000313" key="3">
    <source>
        <dbReference type="EMBL" id="PYF04133.1"/>
    </source>
</evidence>
<dbReference type="InterPro" id="IPR000668">
    <property type="entry name" value="Peptidase_C1A_C"/>
</dbReference>
<organism evidence="3 4">
    <name type="scientific">Rhodopseudomonas faecalis</name>
    <dbReference type="NCBI Taxonomy" id="99655"/>
    <lineage>
        <taxon>Bacteria</taxon>
        <taxon>Pseudomonadati</taxon>
        <taxon>Pseudomonadota</taxon>
        <taxon>Alphaproteobacteria</taxon>
        <taxon>Hyphomicrobiales</taxon>
        <taxon>Nitrobacteraceae</taxon>
        <taxon>Rhodopseudomonas</taxon>
    </lineage>
</organism>
<keyword evidence="4" id="KW-1185">Reference proteome</keyword>
<reference evidence="3 4" key="1">
    <citation type="submission" date="2018-06" db="EMBL/GenBank/DDBJ databases">
        <title>Genomic Encyclopedia of Archaeal and Bacterial Type Strains, Phase II (KMG-II): from individual species to whole genera.</title>
        <authorList>
            <person name="Goeker M."/>
        </authorList>
    </citation>
    <scope>NUCLEOTIDE SEQUENCE [LARGE SCALE GENOMIC DNA]</scope>
    <source>
        <strain evidence="3 4">JCM 11668</strain>
    </source>
</reference>
<dbReference type="GO" id="GO:0008234">
    <property type="term" value="F:cysteine-type peptidase activity"/>
    <property type="evidence" value="ECO:0007669"/>
    <property type="project" value="InterPro"/>
</dbReference>
<proteinExistence type="predicted"/>
<dbReference type="SUPFAM" id="SSF53474">
    <property type="entry name" value="alpha/beta-Hydrolases"/>
    <property type="match status" value="1"/>
</dbReference>
<keyword evidence="3" id="KW-0378">Hydrolase</keyword>
<evidence type="ECO:0000313" key="4">
    <source>
        <dbReference type="Proteomes" id="UP000248148"/>
    </source>
</evidence>
<dbReference type="RefSeq" id="WP_245407622.1">
    <property type="nucleotide sequence ID" value="NZ_QJTI01000004.1"/>
</dbReference>
<dbReference type="SUPFAM" id="SSF54001">
    <property type="entry name" value="Cysteine proteinases"/>
    <property type="match status" value="1"/>
</dbReference>
<sequence>MTRKANGSKQTGRSRSRATPAATPRQTAEQRSAAAPSPLPADAAPDASAGFGVIQLGGRSFTAKTTTLGERKLDILPDLPDIRDRIYAPHLRPLQTAIYPRIAFPVRDQGADSSCTGYSLAHVIDYLRFRDSVPERPQRVSARMLYEMAKRNDEWEGSAYQGSSLRGAIKGLFRNGVCSETTAPDGAQETPWALTYDMAKEARDTRLGAYFRLQPDISDYHCALNDVGVIYASAQIHSHWQTLQDGQRIEPGGTPAGGHAFAIVGYDAEGFWVLNSWGPEWGQNGVAHWHYTDWAATIMDAWVLQLGVPAPTAFRAIPGASIASSAEGLFSRDPERSDIIGHFINIDDGRLVTDGKYGSPTSTEMQETVERLTLPSANSGRGYDHLVIYAHGGLNSLVDEAKRIATWTRHNIFARNKLYNFHLMWGSGLIDEVFGKISQSHVAGKVAGGLFDWLFEAGPGKEIGSHAWRNMKQDAAVSFDSSVDYDGGFRGLNPLLAGLDAAKDHRPVLHLVGHSAGAIMLGRLLAALGRFKIKNLKLGSIHLMAPACTVDFFNQHYAPYLTGKGALPLQDKLYLYALTDAQELADTVSTNIPVLPSYSRSLLYLVSRGFEDPVPMPIAGMAKYHGGLPSSAKLKISYSGAGGDSQSTSHGGFDNDAATLTTIMNRIAGKPVPLPPRPNELTGY</sequence>
<dbReference type="Proteomes" id="UP000248148">
    <property type="component" value="Unassembled WGS sequence"/>
</dbReference>
<name>A0A318TI56_9BRAD</name>
<feature type="region of interest" description="Disordered" evidence="1">
    <location>
        <begin position="1"/>
        <end position="46"/>
    </location>
</feature>
<evidence type="ECO:0000259" key="2">
    <source>
        <dbReference type="Pfam" id="PF00112"/>
    </source>
</evidence>